<reference evidence="8 9" key="1">
    <citation type="journal article" date="2016" name="Sci. Rep.">
        <title>The Dendrobium catenatum Lindl. genome sequence provides insights into polysaccharide synthase, floral development and adaptive evolution.</title>
        <authorList>
            <person name="Zhang G.Q."/>
            <person name="Xu Q."/>
            <person name="Bian C."/>
            <person name="Tsai W.C."/>
            <person name="Yeh C.M."/>
            <person name="Liu K.W."/>
            <person name="Yoshida K."/>
            <person name="Zhang L.S."/>
            <person name="Chang S.B."/>
            <person name="Chen F."/>
            <person name="Shi Y."/>
            <person name="Su Y.Y."/>
            <person name="Zhang Y.Q."/>
            <person name="Chen L.J."/>
            <person name="Yin Y."/>
            <person name="Lin M."/>
            <person name="Huang H."/>
            <person name="Deng H."/>
            <person name="Wang Z.W."/>
            <person name="Zhu S.L."/>
            <person name="Zhao X."/>
            <person name="Deng C."/>
            <person name="Niu S.C."/>
            <person name="Huang J."/>
            <person name="Wang M."/>
            <person name="Liu G.H."/>
            <person name="Yang H.J."/>
            <person name="Xiao X.J."/>
            <person name="Hsiao Y.Y."/>
            <person name="Wu W.L."/>
            <person name="Chen Y.Y."/>
            <person name="Mitsuda N."/>
            <person name="Ohme-Takagi M."/>
            <person name="Luo Y.B."/>
            <person name="Van de Peer Y."/>
            <person name="Liu Z.J."/>
        </authorList>
    </citation>
    <scope>NUCLEOTIDE SEQUENCE [LARGE SCALE GENOMIC DNA]</scope>
    <source>
        <tissue evidence="8">The whole plant</tissue>
    </source>
</reference>
<evidence type="ECO:0000256" key="5">
    <source>
        <dbReference type="ARBA" id="ARBA00023242"/>
    </source>
</evidence>
<dbReference type="PANTHER" id="PTHR15138:SF14">
    <property type="entry name" value="TRANSCRIPTION INITIATION FACTOR TFIID SUBUNIT 4"/>
    <property type="match status" value="1"/>
</dbReference>
<protein>
    <recommendedName>
        <fullName evidence="7">Transcription initiation factor TFIID component TAF4 C-terminal domain-containing protein</fullName>
    </recommendedName>
</protein>
<sequence>MLIFSMPDFICNAIACFGECNKNSPEKNVCWAQKAIGSSRHFTSIEKTSGAFHDQSIDQLNDVTAVSGVNLREEEEQLLCAPKEESRASEASRRVVQEEEERLILLRGSLQKKLAEITSKHGLKSIGGDVERCLSLCVEERLRGLLSYLIKLAKQRVDSEKARRRFVVTSDVGRQILAINKKIKDDWDKKQAEEAEKLRKAIDVFVYYCHPFTAR</sequence>
<dbReference type="FunFam" id="1.10.20.10:FF:000015">
    <property type="entry name" value="Transcription initiation factor TFIID subunit 4B"/>
    <property type="match status" value="1"/>
</dbReference>
<organism evidence="8 9">
    <name type="scientific">Dendrobium catenatum</name>
    <dbReference type="NCBI Taxonomy" id="906689"/>
    <lineage>
        <taxon>Eukaryota</taxon>
        <taxon>Viridiplantae</taxon>
        <taxon>Streptophyta</taxon>
        <taxon>Embryophyta</taxon>
        <taxon>Tracheophyta</taxon>
        <taxon>Spermatophyta</taxon>
        <taxon>Magnoliopsida</taxon>
        <taxon>Liliopsida</taxon>
        <taxon>Asparagales</taxon>
        <taxon>Orchidaceae</taxon>
        <taxon>Epidendroideae</taxon>
        <taxon>Malaxideae</taxon>
        <taxon>Dendrobiinae</taxon>
        <taxon>Dendrobium</taxon>
    </lineage>
</organism>
<keyword evidence="3" id="KW-0805">Transcription regulation</keyword>
<evidence type="ECO:0000256" key="1">
    <source>
        <dbReference type="ARBA" id="ARBA00004123"/>
    </source>
</evidence>
<keyword evidence="5" id="KW-0539">Nucleus</keyword>
<dbReference type="GO" id="GO:0003677">
    <property type="term" value="F:DNA binding"/>
    <property type="evidence" value="ECO:0007669"/>
    <property type="project" value="TreeGrafter"/>
</dbReference>
<dbReference type="GO" id="GO:0005669">
    <property type="term" value="C:transcription factor TFIID complex"/>
    <property type="evidence" value="ECO:0007669"/>
    <property type="project" value="InterPro"/>
</dbReference>
<dbReference type="CDD" id="cd08045">
    <property type="entry name" value="HFD_TAF4"/>
    <property type="match status" value="1"/>
</dbReference>
<comment type="similarity">
    <text evidence="2">Belongs to the TAF4 family.</text>
</comment>
<keyword evidence="4" id="KW-0804">Transcription</keyword>
<dbReference type="GO" id="GO:0016251">
    <property type="term" value="F:RNA polymerase II general transcription initiation factor activity"/>
    <property type="evidence" value="ECO:0007669"/>
    <property type="project" value="TreeGrafter"/>
</dbReference>
<evidence type="ECO:0000256" key="6">
    <source>
        <dbReference type="ARBA" id="ARBA00058775"/>
    </source>
</evidence>
<evidence type="ECO:0000313" key="8">
    <source>
        <dbReference type="EMBL" id="PKU61999.1"/>
    </source>
</evidence>
<dbReference type="GO" id="GO:0046982">
    <property type="term" value="F:protein heterodimerization activity"/>
    <property type="evidence" value="ECO:0007669"/>
    <property type="project" value="InterPro"/>
</dbReference>
<dbReference type="Pfam" id="PF05236">
    <property type="entry name" value="TAF4"/>
    <property type="match status" value="1"/>
</dbReference>
<dbReference type="InterPro" id="IPR009072">
    <property type="entry name" value="Histone-fold"/>
</dbReference>
<gene>
    <name evidence="8" type="ORF">MA16_Dca028577</name>
</gene>
<dbReference type="InterPro" id="IPR045144">
    <property type="entry name" value="TAF4"/>
</dbReference>
<keyword evidence="9" id="KW-1185">Reference proteome</keyword>
<dbReference type="EMBL" id="KZ504530">
    <property type="protein sequence ID" value="PKU61999.1"/>
    <property type="molecule type" value="Genomic_DNA"/>
</dbReference>
<name>A0A2I0VF01_9ASPA</name>
<evidence type="ECO:0000256" key="3">
    <source>
        <dbReference type="ARBA" id="ARBA00023015"/>
    </source>
</evidence>
<feature type="domain" description="Transcription initiation factor TFIID component TAF4 C-terminal" evidence="7">
    <location>
        <begin position="60"/>
        <end position="201"/>
    </location>
</feature>
<dbReference type="Gene3D" id="1.10.20.10">
    <property type="entry name" value="Histone, subunit A"/>
    <property type="match status" value="1"/>
</dbReference>
<dbReference type="GO" id="GO:0006367">
    <property type="term" value="P:transcription initiation at RNA polymerase II promoter"/>
    <property type="evidence" value="ECO:0007669"/>
    <property type="project" value="TreeGrafter"/>
</dbReference>
<evidence type="ECO:0000256" key="4">
    <source>
        <dbReference type="ARBA" id="ARBA00023163"/>
    </source>
</evidence>
<comment type="subcellular location">
    <subcellularLocation>
        <location evidence="1">Nucleus</location>
    </subcellularLocation>
</comment>
<proteinExistence type="inferred from homology"/>
<evidence type="ECO:0000256" key="2">
    <source>
        <dbReference type="ARBA" id="ARBA00006178"/>
    </source>
</evidence>
<evidence type="ECO:0000313" key="9">
    <source>
        <dbReference type="Proteomes" id="UP000233837"/>
    </source>
</evidence>
<reference evidence="8 9" key="2">
    <citation type="journal article" date="2017" name="Nature">
        <title>The Apostasia genome and the evolution of orchids.</title>
        <authorList>
            <person name="Zhang G.Q."/>
            <person name="Liu K.W."/>
            <person name="Li Z."/>
            <person name="Lohaus R."/>
            <person name="Hsiao Y.Y."/>
            <person name="Niu S.C."/>
            <person name="Wang J.Y."/>
            <person name="Lin Y.C."/>
            <person name="Xu Q."/>
            <person name="Chen L.J."/>
            <person name="Yoshida K."/>
            <person name="Fujiwara S."/>
            <person name="Wang Z.W."/>
            <person name="Zhang Y.Q."/>
            <person name="Mitsuda N."/>
            <person name="Wang M."/>
            <person name="Liu G.H."/>
            <person name="Pecoraro L."/>
            <person name="Huang H.X."/>
            <person name="Xiao X.J."/>
            <person name="Lin M."/>
            <person name="Wu X.Y."/>
            <person name="Wu W.L."/>
            <person name="Chen Y.Y."/>
            <person name="Chang S.B."/>
            <person name="Sakamoto S."/>
            <person name="Ohme-Takagi M."/>
            <person name="Yagi M."/>
            <person name="Zeng S.J."/>
            <person name="Shen C.Y."/>
            <person name="Yeh C.M."/>
            <person name="Luo Y.B."/>
            <person name="Tsai W.C."/>
            <person name="Van de Peer Y."/>
            <person name="Liu Z.J."/>
        </authorList>
    </citation>
    <scope>NUCLEOTIDE SEQUENCE [LARGE SCALE GENOMIC DNA]</scope>
    <source>
        <tissue evidence="8">The whole plant</tissue>
    </source>
</reference>
<dbReference type="AlphaFoldDB" id="A0A2I0VF01"/>
<dbReference type="Proteomes" id="UP000233837">
    <property type="component" value="Unassembled WGS sequence"/>
</dbReference>
<dbReference type="InterPro" id="IPR007900">
    <property type="entry name" value="TAF4_C"/>
</dbReference>
<comment type="function">
    <text evidence="6">TAFs are components of the transcription factor IID (TFIID) complex that is essential for mediating regulation of RNA polymerase transcription.</text>
</comment>
<dbReference type="PANTHER" id="PTHR15138">
    <property type="entry name" value="TRANSCRIPTION INITIATION FACTOR TFIID SUBUNIT 4"/>
    <property type="match status" value="1"/>
</dbReference>
<dbReference type="STRING" id="906689.A0A2I0VF01"/>
<accession>A0A2I0VF01</accession>
<evidence type="ECO:0000259" key="7">
    <source>
        <dbReference type="Pfam" id="PF05236"/>
    </source>
</evidence>